<accession>A0A0D2M926</accession>
<dbReference type="Pfam" id="PF23113">
    <property type="entry name" value="MARCHF6_C"/>
    <property type="match status" value="1"/>
</dbReference>
<feature type="compositionally biased region" description="Low complexity" evidence="10">
    <location>
        <begin position="223"/>
        <end position="235"/>
    </location>
</feature>
<feature type="compositionally biased region" description="Low complexity" evidence="10">
    <location>
        <begin position="328"/>
        <end position="341"/>
    </location>
</feature>
<dbReference type="GeneID" id="25727592"/>
<gene>
    <name evidence="13" type="ORF">MNEG_10430</name>
</gene>
<comment type="pathway">
    <text evidence="3">Protein modification; protein ubiquitination.</text>
</comment>
<evidence type="ECO:0000313" key="13">
    <source>
        <dbReference type="EMBL" id="KIY97531.1"/>
    </source>
</evidence>
<feature type="transmembrane region" description="Helical" evidence="11">
    <location>
        <begin position="418"/>
        <end position="443"/>
    </location>
</feature>
<evidence type="ECO:0000256" key="7">
    <source>
        <dbReference type="ARBA" id="ARBA00022786"/>
    </source>
</evidence>
<feature type="transmembrane region" description="Helical" evidence="11">
    <location>
        <begin position="464"/>
        <end position="486"/>
    </location>
</feature>
<feature type="transmembrane region" description="Helical" evidence="11">
    <location>
        <begin position="12"/>
        <end position="33"/>
    </location>
</feature>
<feature type="transmembrane region" description="Helical" evidence="11">
    <location>
        <begin position="573"/>
        <end position="591"/>
    </location>
</feature>
<name>A0A0D2M926_9CHLO</name>
<evidence type="ECO:0000256" key="8">
    <source>
        <dbReference type="ARBA" id="ARBA00022989"/>
    </source>
</evidence>
<feature type="transmembrane region" description="Helical" evidence="11">
    <location>
        <begin position="377"/>
        <end position="398"/>
    </location>
</feature>
<dbReference type="EC" id="2.3.2.27" evidence="4"/>
<evidence type="ECO:0000256" key="4">
    <source>
        <dbReference type="ARBA" id="ARBA00012483"/>
    </source>
</evidence>
<sequence>MEQPLARHLAHVALSALIYASLGVVTVHLPALAARALAPGLFPLRLRLFDPAAQIPADMLLFHVLIPLATVEHERVRGALRGGLRRWLAAVAAPLRLQGYLLPQAGDGDEHAAPAPAQPPALAAAVAGPAGLVGPEAAGPAGGAAAELQGPPEAGAATRDGGAAGGAPDGADAGASGISEEASTSGAQVLAAAAPLQRRHSDGDRRRQRGVEQRQQPEEERGQPQQQLGRPWHSWRPWRRRPARQEAPGTAAQGLQEARAEDVLLLAQTAQEEQQQQQQQLQQWEGQDGLGAGQHVLAPPLAAANTEQPSAADAAEDEAAPLLQPRALQHQEQQQQQQQQEPRLRLRGRQPAAPAAAPPPPPPVEWYQQRPAYPLQLLALGAAWAASVVAAHCALFVLPVAAGRALFSAAGLPAGNDLLAAALGGLALWGAAAGAGGAARAAGLRGLRAAALAAGRWAVVGAKVVALAVLWLGVVATLLGVLFELVLLPLRLPANQTALLYLYQDWTMGVLALKLWHMLAAIRGRDAANGGGARGGGGGGAAAADGAPWHAHLEALQAQGVRDLDFGRALRRVVLPVLSGLLTALAVPFVVTRGLLPLLGLPAPALQAANLYGYAACHGAYLVYLAGARLRRALRELHNAIRDDRYLLGRRLNNFAAHGGGDAGGVGVGEGGGGAAGAQEEGAGARVDAGLTQGEGGVGAEGAAGQGAGAAPAVAVAGG</sequence>
<evidence type="ECO:0000313" key="14">
    <source>
        <dbReference type="Proteomes" id="UP000054498"/>
    </source>
</evidence>
<dbReference type="STRING" id="145388.A0A0D2M926"/>
<dbReference type="Proteomes" id="UP000054498">
    <property type="component" value="Unassembled WGS sequence"/>
</dbReference>
<feature type="compositionally biased region" description="Low complexity" evidence="10">
    <location>
        <begin position="138"/>
        <end position="161"/>
    </location>
</feature>
<feature type="compositionally biased region" description="Basic and acidic residues" evidence="10">
    <location>
        <begin position="199"/>
        <end position="222"/>
    </location>
</feature>
<evidence type="ECO:0000256" key="6">
    <source>
        <dbReference type="ARBA" id="ARBA00022692"/>
    </source>
</evidence>
<keyword evidence="5" id="KW-0808">Transferase</keyword>
<feature type="transmembrane region" description="Helical" evidence="11">
    <location>
        <begin position="498"/>
        <end position="516"/>
    </location>
</feature>
<dbReference type="InterPro" id="IPR056521">
    <property type="entry name" value="MARCHF6-like_C"/>
</dbReference>
<organism evidence="13 14">
    <name type="scientific">Monoraphidium neglectum</name>
    <dbReference type="NCBI Taxonomy" id="145388"/>
    <lineage>
        <taxon>Eukaryota</taxon>
        <taxon>Viridiplantae</taxon>
        <taxon>Chlorophyta</taxon>
        <taxon>core chlorophytes</taxon>
        <taxon>Chlorophyceae</taxon>
        <taxon>CS clade</taxon>
        <taxon>Sphaeropleales</taxon>
        <taxon>Selenastraceae</taxon>
        <taxon>Monoraphidium</taxon>
    </lineage>
</organism>
<dbReference type="GO" id="GO:0061630">
    <property type="term" value="F:ubiquitin protein ligase activity"/>
    <property type="evidence" value="ECO:0007669"/>
    <property type="project" value="UniProtKB-EC"/>
</dbReference>
<reference evidence="13 14" key="1">
    <citation type="journal article" date="2013" name="BMC Genomics">
        <title>Reconstruction of the lipid metabolism for the microalga Monoraphidium neglectum from its genome sequence reveals characteristics suitable for biofuel production.</title>
        <authorList>
            <person name="Bogen C."/>
            <person name="Al-Dilaimi A."/>
            <person name="Albersmeier A."/>
            <person name="Wichmann J."/>
            <person name="Grundmann M."/>
            <person name="Rupp O."/>
            <person name="Lauersen K.J."/>
            <person name="Blifernez-Klassen O."/>
            <person name="Kalinowski J."/>
            <person name="Goesmann A."/>
            <person name="Mussgnug J.H."/>
            <person name="Kruse O."/>
        </authorList>
    </citation>
    <scope>NUCLEOTIDE SEQUENCE [LARGE SCALE GENOMIC DNA]</scope>
    <source>
        <strain evidence="13 14">SAG 48.87</strain>
    </source>
</reference>
<dbReference type="PANTHER" id="PTHR13145">
    <property type="entry name" value="SSM4 PROTEIN"/>
    <property type="match status" value="1"/>
</dbReference>
<comment type="catalytic activity">
    <reaction evidence="1">
        <text>S-ubiquitinyl-[E2 ubiquitin-conjugating enzyme]-L-cysteine + [acceptor protein]-L-lysine = [E2 ubiquitin-conjugating enzyme]-L-cysteine + N(6)-ubiquitinyl-[acceptor protein]-L-lysine.</text>
        <dbReference type="EC" id="2.3.2.27"/>
    </reaction>
</comment>
<evidence type="ECO:0000256" key="9">
    <source>
        <dbReference type="ARBA" id="ARBA00023136"/>
    </source>
</evidence>
<evidence type="ECO:0000256" key="3">
    <source>
        <dbReference type="ARBA" id="ARBA00004906"/>
    </source>
</evidence>
<feature type="transmembrane region" description="Helical" evidence="11">
    <location>
        <begin position="611"/>
        <end position="628"/>
    </location>
</feature>
<keyword evidence="6 11" id="KW-0812">Transmembrane</keyword>
<protein>
    <recommendedName>
        <fullName evidence="4">RING-type E3 ubiquitin transferase</fullName>
        <ecNumber evidence="4">2.3.2.27</ecNumber>
    </recommendedName>
</protein>
<dbReference type="PANTHER" id="PTHR13145:SF0">
    <property type="entry name" value="E3 UBIQUITIN-PROTEIN LIGASE MARCHF6"/>
    <property type="match status" value="1"/>
</dbReference>
<keyword evidence="8 11" id="KW-1133">Transmembrane helix</keyword>
<evidence type="ECO:0000256" key="2">
    <source>
        <dbReference type="ARBA" id="ARBA00004141"/>
    </source>
</evidence>
<evidence type="ECO:0000259" key="12">
    <source>
        <dbReference type="Pfam" id="PF23113"/>
    </source>
</evidence>
<feature type="domain" description="E3 ubiquitin-protein ligase MARCHF6-like C-terminal" evidence="12">
    <location>
        <begin position="453"/>
        <end position="642"/>
    </location>
</feature>
<dbReference type="GO" id="GO:0005789">
    <property type="term" value="C:endoplasmic reticulum membrane"/>
    <property type="evidence" value="ECO:0007669"/>
    <property type="project" value="TreeGrafter"/>
</dbReference>
<dbReference type="OrthoDB" id="1108038at2759"/>
<comment type="subcellular location">
    <subcellularLocation>
        <location evidence="2">Membrane</location>
        <topology evidence="2">Multi-pass membrane protein</topology>
    </subcellularLocation>
</comment>
<dbReference type="RefSeq" id="XP_013896551.1">
    <property type="nucleotide sequence ID" value="XM_014041097.1"/>
</dbReference>
<evidence type="ECO:0000256" key="5">
    <source>
        <dbReference type="ARBA" id="ARBA00022679"/>
    </source>
</evidence>
<dbReference type="KEGG" id="mng:MNEG_10430"/>
<feature type="region of interest" description="Disordered" evidence="10">
    <location>
        <begin position="328"/>
        <end position="367"/>
    </location>
</feature>
<keyword evidence="14" id="KW-1185">Reference proteome</keyword>
<evidence type="ECO:0000256" key="1">
    <source>
        <dbReference type="ARBA" id="ARBA00000900"/>
    </source>
</evidence>
<evidence type="ECO:0000256" key="11">
    <source>
        <dbReference type="SAM" id="Phobius"/>
    </source>
</evidence>
<dbReference type="GO" id="GO:0036503">
    <property type="term" value="P:ERAD pathway"/>
    <property type="evidence" value="ECO:0007669"/>
    <property type="project" value="TreeGrafter"/>
</dbReference>
<feature type="compositionally biased region" description="Low complexity" evidence="10">
    <location>
        <begin position="169"/>
        <end position="187"/>
    </location>
</feature>
<keyword evidence="9 11" id="KW-0472">Membrane</keyword>
<dbReference type="AlphaFoldDB" id="A0A0D2M926"/>
<evidence type="ECO:0000256" key="10">
    <source>
        <dbReference type="SAM" id="MobiDB-lite"/>
    </source>
</evidence>
<keyword evidence="7" id="KW-0833">Ubl conjugation pathway</keyword>
<dbReference type="EMBL" id="KK102530">
    <property type="protein sequence ID" value="KIY97531.1"/>
    <property type="molecule type" value="Genomic_DNA"/>
</dbReference>
<feature type="region of interest" description="Disordered" evidence="10">
    <location>
        <begin position="138"/>
        <end position="258"/>
    </location>
</feature>
<proteinExistence type="predicted"/>